<dbReference type="Proteomes" id="UP000622475">
    <property type="component" value="Unassembled WGS sequence"/>
</dbReference>
<dbReference type="EMBL" id="JADFFL010000005">
    <property type="protein sequence ID" value="MBE9662914.1"/>
    <property type="molecule type" value="Genomic_DNA"/>
</dbReference>
<evidence type="ECO:0000313" key="2">
    <source>
        <dbReference type="EMBL" id="MBE9662914.1"/>
    </source>
</evidence>
<proteinExistence type="predicted"/>
<accession>A0A929PX87</accession>
<comment type="caution">
    <text evidence="2">The sequence shown here is derived from an EMBL/GenBank/DDBJ whole genome shotgun (WGS) entry which is preliminary data.</text>
</comment>
<protein>
    <submittedName>
        <fullName evidence="2">Uncharacterized protein</fullName>
    </submittedName>
</protein>
<name>A0A929PX87_9SPHI</name>
<sequence>MVMIKHLSITIAIIFLSFGQLSAQTTAQQIANISKHVTRVNTIQLQRKHYEFMCDEKMKVDYYYDKGQIVKISLDYGTIGDVYACEDHYYQNGKLIFVYEFVEGGPACEGCIKKNEYRSYIYNSKVIRYLKNRSVAKCRKCQFGPASKQYKLLKVKTEAEIKRVLCGVRR</sequence>
<reference evidence="2" key="1">
    <citation type="submission" date="2020-10" db="EMBL/GenBank/DDBJ databases">
        <title>Mucilaginibacter mali sp. nov., isolated from rhizosphere soil of apple orchard.</title>
        <authorList>
            <person name="Lee J.-S."/>
            <person name="Kim H.S."/>
            <person name="Kim J.-S."/>
        </authorList>
    </citation>
    <scope>NUCLEOTIDE SEQUENCE</scope>
    <source>
        <strain evidence="2">KCTC 22746</strain>
    </source>
</reference>
<feature type="chain" id="PRO_5037896457" evidence="1">
    <location>
        <begin position="24"/>
        <end position="170"/>
    </location>
</feature>
<evidence type="ECO:0000256" key="1">
    <source>
        <dbReference type="SAM" id="SignalP"/>
    </source>
</evidence>
<gene>
    <name evidence="2" type="ORF">IRJ16_13550</name>
</gene>
<organism evidence="2 3">
    <name type="scientific">Mucilaginibacter myungsuensis</name>
    <dbReference type="NCBI Taxonomy" id="649104"/>
    <lineage>
        <taxon>Bacteria</taxon>
        <taxon>Pseudomonadati</taxon>
        <taxon>Bacteroidota</taxon>
        <taxon>Sphingobacteriia</taxon>
        <taxon>Sphingobacteriales</taxon>
        <taxon>Sphingobacteriaceae</taxon>
        <taxon>Mucilaginibacter</taxon>
    </lineage>
</organism>
<feature type="signal peptide" evidence="1">
    <location>
        <begin position="1"/>
        <end position="23"/>
    </location>
</feature>
<keyword evidence="1" id="KW-0732">Signal</keyword>
<keyword evidence="3" id="KW-1185">Reference proteome</keyword>
<evidence type="ECO:0000313" key="3">
    <source>
        <dbReference type="Proteomes" id="UP000622475"/>
    </source>
</evidence>
<dbReference type="RefSeq" id="WP_194112154.1">
    <property type="nucleotide sequence ID" value="NZ_JADFFL010000005.1"/>
</dbReference>
<dbReference type="AlphaFoldDB" id="A0A929PX87"/>